<evidence type="ECO:0008006" key="3">
    <source>
        <dbReference type="Google" id="ProtNLM"/>
    </source>
</evidence>
<name>A0A1V6WK17_PENNA</name>
<accession>A0A1V6WK17</accession>
<reference evidence="2" key="1">
    <citation type="journal article" date="2017" name="Nat. Microbiol.">
        <title>Global analysis of biosynthetic gene clusters reveals vast potential of secondary metabolite production in Penicillium species.</title>
        <authorList>
            <person name="Nielsen J.C."/>
            <person name="Grijseels S."/>
            <person name="Prigent S."/>
            <person name="Ji B."/>
            <person name="Dainat J."/>
            <person name="Nielsen K.F."/>
            <person name="Frisvad J.C."/>
            <person name="Workman M."/>
            <person name="Nielsen J."/>
        </authorList>
    </citation>
    <scope>NUCLEOTIDE SEQUENCE [LARGE SCALE GENOMIC DNA]</scope>
    <source>
        <strain evidence="2">IBT 13039</strain>
    </source>
</reference>
<gene>
    <name evidence="1" type="ORF">PENNAL_c0245G03625</name>
</gene>
<comment type="caution">
    <text evidence="1">The sequence shown here is derived from an EMBL/GenBank/DDBJ whole genome shotgun (WGS) entry which is preliminary data.</text>
</comment>
<dbReference type="PANTHER" id="PTHR37285:SF5">
    <property type="entry name" value="SPORE WALL MATURATION PROTEIN DIT1"/>
    <property type="match status" value="1"/>
</dbReference>
<sequence length="588" mass="65936">MQSLPIGPKGIANMGDCIYDRLAAIYSRTHQGDLIQCFGGNEHSVHSIWSVIKPQLNLQEFNSYRMLPNIALDEPTSPSQLVNIHEFHQPVSSVIIGVAISLGSGLSDSYFDEFFCFLLLQQIARLSNTLVAKQAIKNSSVAKEVVDLLNDELLVHPSNSQWNTVGREYLLQRVSFFTSRGLTIEMCLPAFPCKSSNPNKVAGALPDRGEELALRRLYSVSRRLKSIYEPGVRICIISDGHVFSDCIGVDDDQVDEYGLRLHELNEAIATQEEQPGEVTFQSLKDIFHSAPKDVLGETRACQIELPTLEHFLDTNISTETEFCRQSLTLACQPDRNSLRSQIKGQDSAIVSLYRGFSRFMLEDLALHPRSQAISRSQRKKIAEKISFEMLLRNQAYSNLVELFFPMHVRLSIHAHVNSGPKFGISLFDRSKTRVIENLDDLSIIAKPSHDLLHIPTPWHNCVFQVSGSDFTYIAKSKVIHEARLSNIIQADWVMHDREGATGGYFQIDAPVHTETSQITTMSTAKSPIVSSVLEKTSPTVADVTETKTSKTSRNALFRGIKRLFRYRIRGLQSRTLHPHTPGEMGLKS</sequence>
<organism evidence="1 2">
    <name type="scientific">Penicillium nalgiovense</name>
    <dbReference type="NCBI Taxonomy" id="60175"/>
    <lineage>
        <taxon>Eukaryota</taxon>
        <taxon>Fungi</taxon>
        <taxon>Dikarya</taxon>
        <taxon>Ascomycota</taxon>
        <taxon>Pezizomycotina</taxon>
        <taxon>Eurotiomycetes</taxon>
        <taxon>Eurotiomycetidae</taxon>
        <taxon>Eurotiales</taxon>
        <taxon>Aspergillaceae</taxon>
        <taxon>Penicillium</taxon>
    </lineage>
</organism>
<dbReference type="InterPro" id="IPR007817">
    <property type="entry name" value="Isocyanide_synthase_DIT1"/>
</dbReference>
<dbReference type="AlphaFoldDB" id="A0A1V6WK17"/>
<dbReference type="STRING" id="60175.A0A1V6WK17"/>
<protein>
    <recommendedName>
        <fullName evidence="3">Pyoverdine/dityrosine biosynthesis protein</fullName>
    </recommendedName>
</protein>
<dbReference type="EMBL" id="MOOB01000245">
    <property type="protein sequence ID" value="OQE63250.1"/>
    <property type="molecule type" value="Genomic_DNA"/>
</dbReference>
<evidence type="ECO:0000313" key="1">
    <source>
        <dbReference type="EMBL" id="OQE63250.1"/>
    </source>
</evidence>
<keyword evidence="2" id="KW-1185">Reference proteome</keyword>
<dbReference type="Pfam" id="PF05141">
    <property type="entry name" value="DIT1_PvcA"/>
    <property type="match status" value="1"/>
</dbReference>
<dbReference type="OMA" id="VRICIIS"/>
<evidence type="ECO:0000313" key="2">
    <source>
        <dbReference type="Proteomes" id="UP000191691"/>
    </source>
</evidence>
<dbReference type="PANTHER" id="PTHR37285">
    <property type="entry name" value="SPORE WALL MATURATION PROTEIN DIT1"/>
    <property type="match status" value="1"/>
</dbReference>
<dbReference type="Proteomes" id="UP000191691">
    <property type="component" value="Unassembled WGS sequence"/>
</dbReference>
<proteinExistence type="predicted"/>